<dbReference type="PANTHER" id="PTHR30204:SF92">
    <property type="entry name" value="HTH-TYPE TRANSCRIPTIONAL REGULATOR ZNTR"/>
    <property type="match status" value="1"/>
</dbReference>
<dbReference type="NCBIfam" id="TIGR02047">
    <property type="entry name" value="CadR-PbrR"/>
    <property type="match status" value="1"/>
</dbReference>
<dbReference type="GO" id="GO:0046872">
    <property type="term" value="F:metal ion binding"/>
    <property type="evidence" value="ECO:0007669"/>
    <property type="project" value="InterPro"/>
</dbReference>
<dbReference type="InterPro" id="IPR000551">
    <property type="entry name" value="MerR-type_HTH_dom"/>
</dbReference>
<dbReference type="InterPro" id="IPR009061">
    <property type="entry name" value="DNA-bd_dom_put_sf"/>
</dbReference>
<dbReference type="GO" id="GO:0003700">
    <property type="term" value="F:DNA-binding transcription factor activity"/>
    <property type="evidence" value="ECO:0007669"/>
    <property type="project" value="InterPro"/>
</dbReference>
<dbReference type="PRINTS" id="PR00040">
    <property type="entry name" value="HTHMERR"/>
</dbReference>
<dbReference type="SUPFAM" id="SSF46955">
    <property type="entry name" value="Putative DNA-binding domain"/>
    <property type="match status" value="1"/>
</dbReference>
<comment type="caution">
    <text evidence="3">The sequence shown here is derived from an EMBL/GenBank/DDBJ whole genome shotgun (WGS) entry which is preliminary data.</text>
</comment>
<dbReference type="GO" id="GO:0003677">
    <property type="term" value="F:DNA binding"/>
    <property type="evidence" value="ECO:0007669"/>
    <property type="project" value="UniProtKB-KW"/>
</dbReference>
<evidence type="ECO:0000256" key="1">
    <source>
        <dbReference type="ARBA" id="ARBA00023125"/>
    </source>
</evidence>
<gene>
    <name evidence="3" type="primary">hmrR_2</name>
    <name evidence="3" type="ORF">PSEWESI4_04480</name>
</gene>
<organism evidence="3 4">
    <name type="scientific">Zestomonas carbonaria</name>
    <dbReference type="NCBI Taxonomy" id="2762745"/>
    <lineage>
        <taxon>Bacteria</taxon>
        <taxon>Pseudomonadati</taxon>
        <taxon>Pseudomonadota</taxon>
        <taxon>Gammaproteobacteria</taxon>
        <taxon>Pseudomonadales</taxon>
        <taxon>Pseudomonadaceae</taxon>
        <taxon>Zestomonas</taxon>
    </lineage>
</organism>
<dbReference type="InterPro" id="IPR047057">
    <property type="entry name" value="MerR_fam"/>
</dbReference>
<dbReference type="EMBL" id="CAJFCI010000080">
    <property type="protein sequence ID" value="CAD5110162.1"/>
    <property type="molecule type" value="Genomic_DNA"/>
</dbReference>
<sequence length="148" mass="16588">MKIGELARLTDCAVETIRYYEREGLLPPPARGENNYRSYGEAHVERLIFIRNCRSLDMTHEEIRRLLELREQPRAGCADANALVDEHIAHVRTRIASLQAMEQQLLELRQRCQAGGEACGILQRLNEAGAVEDVAPAGHSHVGNSHGH</sequence>
<keyword evidence="1" id="KW-0238">DNA-binding</keyword>
<dbReference type="GO" id="GO:0045893">
    <property type="term" value="P:positive regulation of DNA-templated transcription"/>
    <property type="evidence" value="ECO:0007669"/>
    <property type="project" value="InterPro"/>
</dbReference>
<dbReference type="SMART" id="SM00422">
    <property type="entry name" value="HTH_MERR"/>
    <property type="match status" value="1"/>
</dbReference>
<dbReference type="RefSeq" id="WP_187673457.1">
    <property type="nucleotide sequence ID" value="NZ_CAJFCI010000080.1"/>
</dbReference>
<dbReference type="AlphaFoldDB" id="A0A7U7ES39"/>
<feature type="domain" description="HTH merR-type" evidence="2">
    <location>
        <begin position="1"/>
        <end position="69"/>
    </location>
</feature>
<evidence type="ECO:0000313" key="4">
    <source>
        <dbReference type="Proteomes" id="UP000583387"/>
    </source>
</evidence>
<dbReference type="PANTHER" id="PTHR30204">
    <property type="entry name" value="REDOX-CYCLING DRUG-SENSING TRANSCRIPTIONAL ACTIVATOR SOXR"/>
    <property type="match status" value="1"/>
</dbReference>
<proteinExistence type="predicted"/>
<dbReference type="InterPro" id="IPR011791">
    <property type="entry name" value="CadR-PbrR"/>
</dbReference>
<dbReference type="PROSITE" id="PS00552">
    <property type="entry name" value="HTH_MERR_1"/>
    <property type="match status" value="1"/>
</dbReference>
<evidence type="ECO:0000313" key="3">
    <source>
        <dbReference type="EMBL" id="CAD5110162.1"/>
    </source>
</evidence>
<accession>A0A7U7ES39</accession>
<dbReference type="Gene3D" id="1.10.1660.10">
    <property type="match status" value="1"/>
</dbReference>
<dbReference type="Pfam" id="PF13411">
    <property type="entry name" value="MerR_1"/>
    <property type="match status" value="1"/>
</dbReference>
<reference evidence="3 4" key="1">
    <citation type="submission" date="2020-08" db="EMBL/GenBank/DDBJ databases">
        <authorList>
            <person name="Criscuolo A."/>
        </authorList>
    </citation>
    <scope>NUCLEOTIDE SEQUENCE [LARGE SCALE GENOMIC DNA]</scope>
    <source>
        <strain evidence="3">CIP111764</strain>
    </source>
</reference>
<keyword evidence="4" id="KW-1185">Reference proteome</keyword>
<name>A0A7U7ES39_9GAMM</name>
<evidence type="ECO:0000259" key="2">
    <source>
        <dbReference type="PROSITE" id="PS50937"/>
    </source>
</evidence>
<dbReference type="PROSITE" id="PS50937">
    <property type="entry name" value="HTH_MERR_2"/>
    <property type="match status" value="1"/>
</dbReference>
<dbReference type="CDD" id="cd04784">
    <property type="entry name" value="HTH_CadR-PbrR"/>
    <property type="match status" value="1"/>
</dbReference>
<dbReference type="Proteomes" id="UP000583387">
    <property type="component" value="Unassembled WGS sequence"/>
</dbReference>
<protein>
    <submittedName>
        <fullName evidence="3">HTH-type transcriptional regulator HmrR</fullName>
    </submittedName>
</protein>